<organism evidence="6 7">
    <name type="scientific">Flavobacterium arundinis</name>
    <dbReference type="NCBI Taxonomy" id="3139143"/>
    <lineage>
        <taxon>Bacteria</taxon>
        <taxon>Pseudomonadati</taxon>
        <taxon>Bacteroidota</taxon>
        <taxon>Flavobacteriia</taxon>
        <taxon>Flavobacteriales</taxon>
        <taxon>Flavobacteriaceae</taxon>
        <taxon>Flavobacterium</taxon>
    </lineage>
</organism>
<keyword evidence="7" id="KW-1185">Reference proteome</keyword>
<accession>A0ABU9I0R3</accession>
<dbReference type="EMBL" id="JBBYHR010000011">
    <property type="protein sequence ID" value="MEL1246018.1"/>
    <property type="molecule type" value="Genomic_DNA"/>
</dbReference>
<dbReference type="SUPFAM" id="SSF53756">
    <property type="entry name" value="UDP-Glycosyltransferase/glycogen phosphorylase"/>
    <property type="match status" value="1"/>
</dbReference>
<keyword evidence="1 4" id="KW-0413">Isomerase</keyword>
<dbReference type="Pfam" id="PF02350">
    <property type="entry name" value="Epimerase_2"/>
    <property type="match status" value="1"/>
</dbReference>
<dbReference type="RefSeq" id="WP_341698314.1">
    <property type="nucleotide sequence ID" value="NZ_JBBYHR010000011.1"/>
</dbReference>
<dbReference type="PANTHER" id="PTHR43174:SF2">
    <property type="entry name" value="UDP-N-ACETYLGLUCOSAMINE 2-EPIMERASE"/>
    <property type="match status" value="1"/>
</dbReference>
<evidence type="ECO:0000313" key="6">
    <source>
        <dbReference type="EMBL" id="MEL1246018.1"/>
    </source>
</evidence>
<proteinExistence type="inferred from homology"/>
<feature type="domain" description="UDP-N-acetylglucosamine 2-epimerase" evidence="5">
    <location>
        <begin position="25"/>
        <end position="367"/>
    </location>
</feature>
<evidence type="ECO:0000256" key="3">
    <source>
        <dbReference type="ARBA" id="ARBA00038858"/>
    </source>
</evidence>
<dbReference type="Proteomes" id="UP001464555">
    <property type="component" value="Unassembled WGS sequence"/>
</dbReference>
<dbReference type="InterPro" id="IPR003331">
    <property type="entry name" value="UDP_GlcNAc_Epimerase_2_dom"/>
</dbReference>
<dbReference type="InterPro" id="IPR029767">
    <property type="entry name" value="WecB-like"/>
</dbReference>
<dbReference type="Gene3D" id="3.40.50.2000">
    <property type="entry name" value="Glycogen Phosphorylase B"/>
    <property type="match status" value="2"/>
</dbReference>
<gene>
    <name evidence="6" type="primary">wecB</name>
    <name evidence="6" type="ORF">AAEO56_17220</name>
</gene>
<evidence type="ECO:0000259" key="5">
    <source>
        <dbReference type="Pfam" id="PF02350"/>
    </source>
</evidence>
<evidence type="ECO:0000256" key="4">
    <source>
        <dbReference type="RuleBase" id="RU003513"/>
    </source>
</evidence>
<name>A0ABU9I0R3_9FLAO</name>
<sequence>MKNILFLFGTRPEAIKMAPLIKTFMQDSRFSVKVGITAQHREMLDQVLDFFDIKADYDLNIMVPNQTLHELTSNLILKITNDILLKEKFDLIFVQGDTTTVLAASLAAFYQKIKVAHIEAGLRSHDIYSPFPEEANRVLTSKLAHLHFCPTGQARANLLQENITENVYVVGNTVIDALFAGIEKIEATGEAGMDKTFGNIDLSKKTLLVTCHRRENFGKPFLEICEALLEIADKYPDIQIVYPVHPNPNIKATAHEILKRRNIELIRPLDYHELIWLMNKSNIILTDSGGIQEEAPSLGKPVLVLRDVTERMEGVEAGTAILVGSDKEKIVYETEKLLNDDLYYATIATASNPYGDGKSSEKIKEIILGIALS</sequence>
<reference evidence="6 7" key="1">
    <citation type="submission" date="2024-04" db="EMBL/GenBank/DDBJ databases">
        <title>Flavobacterium sp. DGU11 16S ribosomal RNA gene Genome sequencing and assembly.</title>
        <authorList>
            <person name="Park S."/>
        </authorList>
    </citation>
    <scope>NUCLEOTIDE SEQUENCE [LARGE SCALE GENOMIC DNA]</scope>
    <source>
        <strain evidence="6 7">DGU11</strain>
    </source>
</reference>
<dbReference type="NCBIfam" id="TIGR00236">
    <property type="entry name" value="wecB"/>
    <property type="match status" value="1"/>
</dbReference>
<dbReference type="GO" id="GO:0008761">
    <property type="term" value="F:UDP-N-acetylglucosamine 2-epimerase activity"/>
    <property type="evidence" value="ECO:0007669"/>
    <property type="project" value="UniProtKB-EC"/>
</dbReference>
<comment type="similarity">
    <text evidence="2 4">Belongs to the UDP-N-acetylglucosamine 2-epimerase family.</text>
</comment>
<dbReference type="PANTHER" id="PTHR43174">
    <property type="entry name" value="UDP-N-ACETYLGLUCOSAMINE 2-EPIMERASE"/>
    <property type="match status" value="1"/>
</dbReference>
<dbReference type="EC" id="5.1.3.14" evidence="3"/>
<protein>
    <recommendedName>
        <fullName evidence="3">UDP-N-acetylglucosamine 2-epimerase (non-hydrolyzing)</fullName>
        <ecNumber evidence="3">5.1.3.14</ecNumber>
    </recommendedName>
</protein>
<comment type="caution">
    <text evidence="6">The sequence shown here is derived from an EMBL/GenBank/DDBJ whole genome shotgun (WGS) entry which is preliminary data.</text>
</comment>
<evidence type="ECO:0000313" key="7">
    <source>
        <dbReference type="Proteomes" id="UP001464555"/>
    </source>
</evidence>
<evidence type="ECO:0000256" key="1">
    <source>
        <dbReference type="ARBA" id="ARBA00023235"/>
    </source>
</evidence>
<evidence type="ECO:0000256" key="2">
    <source>
        <dbReference type="ARBA" id="ARBA00038209"/>
    </source>
</evidence>
<dbReference type="CDD" id="cd03786">
    <property type="entry name" value="GTB_UDP-GlcNAc_2-Epimerase"/>
    <property type="match status" value="1"/>
</dbReference>